<keyword evidence="1" id="KW-0677">Repeat</keyword>
<evidence type="ECO:0000313" key="6">
    <source>
        <dbReference type="Proteomes" id="UP000186551"/>
    </source>
</evidence>
<comment type="caution">
    <text evidence="5">The sequence shown here is derived from an EMBL/GenBank/DDBJ whole genome shotgun (WGS) entry which is preliminary data.</text>
</comment>
<keyword evidence="4" id="KW-0175">Coiled coil</keyword>
<dbReference type="OrthoDB" id="847543at2"/>
<name>A0A1Q5PIN8_9BACT</name>
<organism evidence="5 6">
    <name type="scientific">Pontibacter flavimaris</name>
    <dbReference type="NCBI Taxonomy" id="1797110"/>
    <lineage>
        <taxon>Bacteria</taxon>
        <taxon>Pseudomonadati</taxon>
        <taxon>Bacteroidota</taxon>
        <taxon>Cytophagia</taxon>
        <taxon>Cytophagales</taxon>
        <taxon>Hymenobacteraceae</taxon>
        <taxon>Pontibacter</taxon>
    </lineage>
</organism>
<evidence type="ECO:0000313" key="5">
    <source>
        <dbReference type="EMBL" id="OKL42085.1"/>
    </source>
</evidence>
<keyword evidence="2 3" id="KW-0802">TPR repeat</keyword>
<dbReference type="PANTHER" id="PTHR44858:SF1">
    <property type="entry name" value="UDP-N-ACETYLGLUCOSAMINE--PEPTIDE N-ACETYLGLUCOSAMINYLTRANSFERASE SPINDLY-RELATED"/>
    <property type="match status" value="1"/>
</dbReference>
<dbReference type="AlphaFoldDB" id="A0A1Q5PIN8"/>
<gene>
    <name evidence="5" type="ORF">A3841_08795</name>
</gene>
<evidence type="ECO:0000256" key="4">
    <source>
        <dbReference type="SAM" id="Coils"/>
    </source>
</evidence>
<dbReference type="Proteomes" id="UP000186551">
    <property type="component" value="Unassembled WGS sequence"/>
</dbReference>
<dbReference type="STRING" id="1797110.A3841_08795"/>
<evidence type="ECO:0000256" key="3">
    <source>
        <dbReference type="PROSITE-ProRule" id="PRU00339"/>
    </source>
</evidence>
<feature type="repeat" description="TPR" evidence="3">
    <location>
        <begin position="158"/>
        <end position="191"/>
    </location>
</feature>
<dbReference type="InterPro" id="IPR011990">
    <property type="entry name" value="TPR-like_helical_dom_sf"/>
</dbReference>
<dbReference type="InterPro" id="IPR050498">
    <property type="entry name" value="Ycf3"/>
</dbReference>
<dbReference type="SUPFAM" id="SSF48452">
    <property type="entry name" value="TPR-like"/>
    <property type="match status" value="1"/>
</dbReference>
<accession>A0A1Q5PIN8</accession>
<dbReference type="Gene3D" id="1.25.40.10">
    <property type="entry name" value="Tetratricopeptide repeat domain"/>
    <property type="match status" value="2"/>
</dbReference>
<dbReference type="PANTHER" id="PTHR44858">
    <property type="entry name" value="TETRATRICOPEPTIDE REPEAT PROTEIN 6"/>
    <property type="match status" value="1"/>
</dbReference>
<dbReference type="PROSITE" id="PS50005">
    <property type="entry name" value="TPR"/>
    <property type="match status" value="1"/>
</dbReference>
<evidence type="ECO:0000256" key="1">
    <source>
        <dbReference type="ARBA" id="ARBA00022737"/>
    </source>
</evidence>
<dbReference type="EMBL" id="LVWA01000002">
    <property type="protein sequence ID" value="OKL42085.1"/>
    <property type="molecule type" value="Genomic_DNA"/>
</dbReference>
<feature type="coiled-coil region" evidence="4">
    <location>
        <begin position="164"/>
        <end position="191"/>
    </location>
</feature>
<keyword evidence="6" id="KW-1185">Reference proteome</keyword>
<proteinExistence type="predicted"/>
<dbReference type="Pfam" id="PF13181">
    <property type="entry name" value="TPR_8"/>
    <property type="match status" value="3"/>
</dbReference>
<protein>
    <submittedName>
        <fullName evidence="5">Uncharacterized protein</fullName>
    </submittedName>
</protein>
<reference evidence="5 6" key="1">
    <citation type="submission" date="2016-03" db="EMBL/GenBank/DDBJ databases">
        <title>Genome sequence of Pontibacter sp. nov., of the family cytophagaceae, isolated from marine sediment of the Yellow Sea, China.</title>
        <authorList>
            <person name="Zhang G."/>
            <person name="Zhang R."/>
        </authorList>
    </citation>
    <scope>NUCLEOTIDE SEQUENCE [LARGE SCALE GENOMIC DNA]</scope>
    <source>
        <strain evidence="5 6">S10-8</strain>
    </source>
</reference>
<dbReference type="RefSeq" id="WP_073850526.1">
    <property type="nucleotide sequence ID" value="NZ_LVWA01000002.1"/>
</dbReference>
<sequence>MGIYDFVPLKEGDSNRKVMEAEHYYQEGNDLQYKQRNYTAASESYLKAIQLRPDYIEALNNHAQNLRLNIKNYQEAFIYYTKVIELNPKLEDTFFSRGLCKGHLDDLLGQIDDYTKVIELAPTSDNFVSRALIKKKAKDYTGVVEDCSQAISLNDNSSYAYQFRGEAKAELSDFKEAIADLEKAIEIEESKAKRDPAYKPMLFGALKSCSEAKFAVNDFQGSLDDAAKLVSLFPNHPLSYALSARAKEKLGDVDGYSKDMSDFKHLNDQHVKKYGVSFEE</sequence>
<dbReference type="SMART" id="SM00028">
    <property type="entry name" value="TPR"/>
    <property type="match status" value="5"/>
</dbReference>
<evidence type="ECO:0000256" key="2">
    <source>
        <dbReference type="ARBA" id="ARBA00022803"/>
    </source>
</evidence>
<dbReference type="InterPro" id="IPR019734">
    <property type="entry name" value="TPR_rpt"/>
</dbReference>